<evidence type="ECO:0000256" key="2">
    <source>
        <dbReference type="PROSITE-ProRule" id="PRU00076"/>
    </source>
</evidence>
<feature type="compositionally biased region" description="Polar residues" evidence="3">
    <location>
        <begin position="545"/>
        <end position="561"/>
    </location>
</feature>
<dbReference type="PROSITE" id="PS50026">
    <property type="entry name" value="EGF_3"/>
    <property type="match status" value="1"/>
</dbReference>
<comment type="caution">
    <text evidence="2">Lacks conserved residue(s) required for the propagation of feature annotation.</text>
</comment>
<dbReference type="GO" id="GO:0007411">
    <property type="term" value="P:axon guidance"/>
    <property type="evidence" value="ECO:0007669"/>
    <property type="project" value="TreeGrafter"/>
</dbReference>
<dbReference type="InterPro" id="IPR036179">
    <property type="entry name" value="Ig-like_dom_sf"/>
</dbReference>
<reference evidence="6" key="1">
    <citation type="submission" date="2023-11" db="EMBL/GenBank/DDBJ databases">
        <title>Genome assemblies of two species of porcelain crab, Petrolisthes cinctipes and Petrolisthes manimaculis (Anomura: Porcellanidae).</title>
        <authorList>
            <person name="Angst P."/>
        </authorList>
    </citation>
    <scope>NUCLEOTIDE SEQUENCE</scope>
    <source>
        <strain evidence="6">PB745_02</strain>
        <tissue evidence="6">Gill</tissue>
    </source>
</reference>
<keyword evidence="7" id="KW-1185">Reference proteome</keyword>
<dbReference type="PANTHER" id="PTHR10075">
    <property type="entry name" value="BASIGIN RELATED"/>
    <property type="match status" value="1"/>
</dbReference>
<feature type="disulfide bond" evidence="2">
    <location>
        <begin position="399"/>
        <end position="408"/>
    </location>
</feature>
<dbReference type="GO" id="GO:0098632">
    <property type="term" value="F:cell-cell adhesion mediator activity"/>
    <property type="evidence" value="ECO:0007669"/>
    <property type="project" value="TreeGrafter"/>
</dbReference>
<dbReference type="Pfam" id="PF07679">
    <property type="entry name" value="I-set"/>
    <property type="match status" value="1"/>
</dbReference>
<dbReference type="PANTHER" id="PTHR10075:SF100">
    <property type="entry name" value="FASCICLIN-2"/>
    <property type="match status" value="1"/>
</dbReference>
<feature type="compositionally biased region" description="Basic residues" evidence="3">
    <location>
        <begin position="215"/>
        <end position="242"/>
    </location>
</feature>
<feature type="disulfide bond" evidence="2">
    <location>
        <begin position="380"/>
        <end position="397"/>
    </location>
</feature>
<dbReference type="Gene3D" id="2.60.40.10">
    <property type="entry name" value="Immunoglobulins"/>
    <property type="match status" value="2"/>
</dbReference>
<feature type="compositionally biased region" description="Basic residues" evidence="3">
    <location>
        <begin position="136"/>
        <end position="156"/>
    </location>
</feature>
<dbReference type="InterPro" id="IPR000742">
    <property type="entry name" value="EGF"/>
</dbReference>
<evidence type="ECO:0000313" key="7">
    <source>
        <dbReference type="Proteomes" id="UP001292094"/>
    </source>
</evidence>
<protein>
    <submittedName>
        <fullName evidence="6">Uncharacterized protein</fullName>
    </submittedName>
</protein>
<keyword evidence="1" id="KW-0393">Immunoglobulin domain</keyword>
<dbReference type="InterPro" id="IPR013098">
    <property type="entry name" value="Ig_I-set"/>
</dbReference>
<dbReference type="GO" id="GO:0007156">
    <property type="term" value="P:homophilic cell adhesion via plasma membrane adhesion molecules"/>
    <property type="evidence" value="ECO:0007669"/>
    <property type="project" value="TreeGrafter"/>
</dbReference>
<dbReference type="SUPFAM" id="SSF48726">
    <property type="entry name" value="Immunoglobulin"/>
    <property type="match status" value="1"/>
</dbReference>
<dbReference type="CDD" id="cd00054">
    <property type="entry name" value="EGF_CA"/>
    <property type="match status" value="1"/>
</dbReference>
<dbReference type="GO" id="GO:0070593">
    <property type="term" value="P:dendrite self-avoidance"/>
    <property type="evidence" value="ECO:0007669"/>
    <property type="project" value="TreeGrafter"/>
</dbReference>
<dbReference type="EMBL" id="JAWZYT010002673">
    <property type="protein sequence ID" value="KAK4302759.1"/>
    <property type="molecule type" value="Genomic_DNA"/>
</dbReference>
<feature type="compositionally biased region" description="Basic residues" evidence="3">
    <location>
        <begin position="625"/>
        <end position="643"/>
    </location>
</feature>
<evidence type="ECO:0000259" key="5">
    <source>
        <dbReference type="PROSITE" id="PS50835"/>
    </source>
</evidence>
<feature type="compositionally biased region" description="Basic and acidic residues" evidence="3">
    <location>
        <begin position="183"/>
        <end position="193"/>
    </location>
</feature>
<sequence>MGDDSVVQNYNLSLECNVEGNPLPEVLWFKDDQPLYSSRKFRIRTRVRKQRRRKVRYGRDIQDPELERGRRILLRKKLRARRAEAARRLQLVVEERRRLGLLEEGGGGMTDEPPAPIEKRRRKRIQGLGGGGGGGGRRRNRGERRNERRHKAKERRLRVEYDDDDDDNDNGDSSSSSSRRRLDRTGRGYERDSTSTGRARRQQQQQQQSGGGRGTTRKTGSRRRQSRRGRRQGRRDYSRRRTTSTSTTTTTSTTTSTTTTQPDTTTTHHRRRHQKSRGGNNRKVGNSNTNTNTTPSTNTNTRGSRGTPDGRRRRQQRPSPQRRVLVSSLVVRNAAEDDAGIYKCVARSVVGEAHAVATIRVVPPIDPHPYVDKCPYDGYCLNGGTCMMFKIVGELVCQCAEGFKGQRCTEKEVYPTFMHYRRPFSRQRAKMGFLRGRNRHSQGRRCPRNQPAALWELLQQTLASRHEVSPRTRTQLLSWSPSHTGNIFWLQNLRPNPHSPPPSLPHLQDPSASGQDTTLSPTLLDSLYPSHDPSQVPHHRGPILRQTSWPTNPLYPSQLPYSNPPQPTSRNSLVQRTDIEPWSTRDPTFNTSVLSPPRHVVGESPEHSLRRNNNSTRLYHPTTLHHRHHTTSTHHHRHHHGHHSQGTPRHSTTMNLSSHVGALKVKALCDVVECSSSKRRMNVGKGSYVGVVAASSHHVNNSNTQLYLGNCTVLLVTLQERRKLPPLFHGNDAGMHQVDLIGGGVVVLAAKEVQQLPMRWITSQQVELSTCTEPARGGTRAQEGQGTCVKTKMSALDQDSPWQLFGEVVALWKLGAICHTLTKR</sequence>
<dbReference type="SUPFAM" id="SSF57196">
    <property type="entry name" value="EGF/Laminin"/>
    <property type="match status" value="1"/>
</dbReference>
<dbReference type="InterPro" id="IPR003599">
    <property type="entry name" value="Ig_sub"/>
</dbReference>
<dbReference type="Proteomes" id="UP001292094">
    <property type="component" value="Unassembled WGS sequence"/>
</dbReference>
<feature type="domain" description="Ig-like" evidence="5">
    <location>
        <begin position="1"/>
        <end position="33"/>
    </location>
</feature>
<evidence type="ECO:0000256" key="1">
    <source>
        <dbReference type="ARBA" id="ARBA00023319"/>
    </source>
</evidence>
<evidence type="ECO:0000313" key="6">
    <source>
        <dbReference type="EMBL" id="KAK4302759.1"/>
    </source>
</evidence>
<organism evidence="6 7">
    <name type="scientific">Petrolisthes manimaculis</name>
    <dbReference type="NCBI Taxonomy" id="1843537"/>
    <lineage>
        <taxon>Eukaryota</taxon>
        <taxon>Metazoa</taxon>
        <taxon>Ecdysozoa</taxon>
        <taxon>Arthropoda</taxon>
        <taxon>Crustacea</taxon>
        <taxon>Multicrustacea</taxon>
        <taxon>Malacostraca</taxon>
        <taxon>Eumalacostraca</taxon>
        <taxon>Eucarida</taxon>
        <taxon>Decapoda</taxon>
        <taxon>Pleocyemata</taxon>
        <taxon>Anomura</taxon>
        <taxon>Galatheoidea</taxon>
        <taxon>Porcellanidae</taxon>
        <taxon>Petrolisthes</taxon>
    </lineage>
</organism>
<feature type="compositionally biased region" description="Basic residues" evidence="3">
    <location>
        <begin position="267"/>
        <end position="276"/>
    </location>
</feature>
<feature type="region of interest" description="Disordered" evidence="3">
    <location>
        <begin position="490"/>
        <end position="613"/>
    </location>
</feature>
<accession>A0AAE1P8A1</accession>
<dbReference type="PROSITE" id="PS01186">
    <property type="entry name" value="EGF_2"/>
    <property type="match status" value="1"/>
</dbReference>
<keyword evidence="2" id="KW-0245">EGF-like domain</keyword>
<dbReference type="AlphaFoldDB" id="A0AAE1P8A1"/>
<proteinExistence type="predicted"/>
<dbReference type="PROSITE" id="PS00022">
    <property type="entry name" value="EGF_1"/>
    <property type="match status" value="1"/>
</dbReference>
<feature type="region of interest" description="Disordered" evidence="3">
    <location>
        <begin position="103"/>
        <end position="324"/>
    </location>
</feature>
<comment type="caution">
    <text evidence="6">The sequence shown here is derived from an EMBL/GenBank/DDBJ whole genome shotgun (WGS) entry which is preliminary data.</text>
</comment>
<feature type="domain" description="EGF-like" evidence="4">
    <location>
        <begin position="370"/>
        <end position="409"/>
    </location>
</feature>
<feature type="compositionally biased region" description="Polar residues" evidence="3">
    <location>
        <begin position="585"/>
        <end position="594"/>
    </location>
</feature>
<dbReference type="PROSITE" id="PS50835">
    <property type="entry name" value="IG_LIKE"/>
    <property type="match status" value="1"/>
</dbReference>
<dbReference type="InterPro" id="IPR007110">
    <property type="entry name" value="Ig-like_dom"/>
</dbReference>
<keyword evidence="2" id="KW-1015">Disulfide bond</keyword>
<feature type="compositionally biased region" description="Low complexity" evidence="3">
    <location>
        <begin position="286"/>
        <end position="307"/>
    </location>
</feature>
<dbReference type="SMART" id="SM00409">
    <property type="entry name" value="IG"/>
    <property type="match status" value="1"/>
</dbReference>
<feature type="compositionally biased region" description="Basic and acidic residues" evidence="3">
    <location>
        <begin position="600"/>
        <end position="609"/>
    </location>
</feature>
<gene>
    <name evidence="6" type="ORF">Pmani_025178</name>
</gene>
<dbReference type="GO" id="GO:0030424">
    <property type="term" value="C:axon"/>
    <property type="evidence" value="ECO:0007669"/>
    <property type="project" value="TreeGrafter"/>
</dbReference>
<feature type="region of interest" description="Disordered" evidence="3">
    <location>
        <begin position="625"/>
        <end position="651"/>
    </location>
</feature>
<evidence type="ECO:0000259" key="4">
    <source>
        <dbReference type="PROSITE" id="PS50026"/>
    </source>
</evidence>
<dbReference type="Gene3D" id="2.10.25.10">
    <property type="entry name" value="Laminin"/>
    <property type="match status" value="1"/>
</dbReference>
<feature type="compositionally biased region" description="Low complexity" evidence="3">
    <location>
        <begin position="194"/>
        <end position="208"/>
    </location>
</feature>
<name>A0AAE1P8A1_9EUCA</name>
<evidence type="ECO:0000256" key="3">
    <source>
        <dbReference type="SAM" id="MobiDB-lite"/>
    </source>
</evidence>
<feature type="compositionally biased region" description="Acidic residues" evidence="3">
    <location>
        <begin position="161"/>
        <end position="170"/>
    </location>
</feature>
<feature type="compositionally biased region" description="Low complexity" evidence="3">
    <location>
        <begin position="505"/>
        <end position="530"/>
    </location>
</feature>
<feature type="compositionally biased region" description="Low complexity" evidence="3">
    <location>
        <begin position="243"/>
        <end position="265"/>
    </location>
</feature>
<dbReference type="InterPro" id="IPR013783">
    <property type="entry name" value="Ig-like_fold"/>
</dbReference>
<dbReference type="GO" id="GO:0005886">
    <property type="term" value="C:plasma membrane"/>
    <property type="evidence" value="ECO:0007669"/>
    <property type="project" value="TreeGrafter"/>
</dbReference>